<dbReference type="Gene3D" id="3.30.420.240">
    <property type="match status" value="1"/>
</dbReference>
<keyword evidence="1" id="KW-1188">Viral release from host cell</keyword>
<dbReference type="Gene3D" id="3.40.50.300">
    <property type="entry name" value="P-loop containing nucleotide triphosphate hydrolases"/>
    <property type="match status" value="1"/>
</dbReference>
<dbReference type="Proteomes" id="UP000832011">
    <property type="component" value="Chromosome"/>
</dbReference>
<evidence type="ECO:0000256" key="2">
    <source>
        <dbReference type="SAM" id="MobiDB-lite"/>
    </source>
</evidence>
<evidence type="ECO:0000313" key="6">
    <source>
        <dbReference type="Proteomes" id="UP000832011"/>
    </source>
</evidence>
<proteinExistence type="predicted"/>
<gene>
    <name evidence="5" type="ORF">LVJ82_04500</name>
</gene>
<dbReference type="EMBL" id="CP091511">
    <property type="protein sequence ID" value="UOO90251.1"/>
    <property type="molecule type" value="Genomic_DNA"/>
</dbReference>
<accession>A0ABY4E393</accession>
<dbReference type="InterPro" id="IPR010332">
    <property type="entry name" value="ATPase_terminase-su_N"/>
</dbReference>
<dbReference type="Pfam" id="PF17289">
    <property type="entry name" value="Terminase_6C"/>
    <property type="match status" value="1"/>
</dbReference>
<feature type="compositionally biased region" description="Basic and acidic residues" evidence="2">
    <location>
        <begin position="126"/>
        <end position="141"/>
    </location>
</feature>
<dbReference type="InterPro" id="IPR035421">
    <property type="entry name" value="Terminase_6C"/>
</dbReference>
<organism evidence="5 6">
    <name type="scientific">Vitreoscilla massiliensis</name>
    <dbReference type="NCBI Taxonomy" id="1689272"/>
    <lineage>
        <taxon>Bacteria</taxon>
        <taxon>Pseudomonadati</taxon>
        <taxon>Pseudomonadota</taxon>
        <taxon>Betaproteobacteria</taxon>
        <taxon>Neisseriales</taxon>
        <taxon>Neisseriaceae</taxon>
        <taxon>Vitreoscilla</taxon>
    </lineage>
</organism>
<dbReference type="InterPro" id="IPR027417">
    <property type="entry name" value="P-loop_NTPase"/>
</dbReference>
<dbReference type="SUPFAM" id="SSF46689">
    <property type="entry name" value="Homeodomain-like"/>
    <property type="match status" value="1"/>
</dbReference>
<reference evidence="5 6" key="1">
    <citation type="journal article" date="2022" name="Res Sq">
        <title>Evolution of multicellular longitudinally dividing oral cavity symbionts (Neisseriaceae).</title>
        <authorList>
            <person name="Nyongesa S."/>
            <person name="Weber P."/>
            <person name="Bernet E."/>
            <person name="Pullido F."/>
            <person name="Nieckarz M."/>
            <person name="Delaby M."/>
            <person name="Nieves C."/>
            <person name="Viehboeck T."/>
            <person name="Krause N."/>
            <person name="Rivera-Millot A."/>
            <person name="Nakamura A."/>
            <person name="Vischer N."/>
            <person name="VanNieuwenhze M."/>
            <person name="Brun Y."/>
            <person name="Cava F."/>
            <person name="Bulgheresi S."/>
            <person name="Veyrier F."/>
        </authorList>
    </citation>
    <scope>NUCLEOTIDE SEQUENCE [LARGE SCALE GENOMIC DNA]</scope>
    <source>
        <strain evidence="5 6">SN4</strain>
    </source>
</reference>
<feature type="region of interest" description="Disordered" evidence="2">
    <location>
        <begin position="111"/>
        <end position="145"/>
    </location>
</feature>
<dbReference type="Pfam" id="PF03237">
    <property type="entry name" value="Terminase_6N"/>
    <property type="match status" value="1"/>
</dbReference>
<dbReference type="InterPro" id="IPR009057">
    <property type="entry name" value="Homeodomain-like_sf"/>
</dbReference>
<name>A0ABY4E393_9NEIS</name>
<keyword evidence="6" id="KW-1185">Reference proteome</keyword>
<dbReference type="Pfam" id="PF06056">
    <property type="entry name" value="Terminase_5"/>
    <property type="match status" value="1"/>
</dbReference>
<protein>
    <submittedName>
        <fullName evidence="5">Terminase family protein</fullName>
    </submittedName>
</protein>
<evidence type="ECO:0000256" key="1">
    <source>
        <dbReference type="ARBA" id="ARBA00022612"/>
    </source>
</evidence>
<evidence type="ECO:0000313" key="5">
    <source>
        <dbReference type="EMBL" id="UOO90251.1"/>
    </source>
</evidence>
<feature type="domain" description="Terminase large subunit gp17-like C-terminal" evidence="4">
    <location>
        <begin position="437"/>
        <end position="595"/>
    </location>
</feature>
<sequence length="612" mass="69323">MSETIIDSRLDPRIQARNLHWQGWRVSSIARYLGLKPATVHSWARRENWDGGSPHQRVAASTEARLIQLVNLPKKTDGDYKEMDKLAKMLTTVQAALHKSPEPVAVIGDKAMPDYRPHTQSTIDNPPREMREPKEKREKAPSNRKPSKLIILDDEQTERLSEIFTEQSFEYQKAWYRSGLVNRFRNLLKSRQIGATFFMAREAFLRAVKTGNNQIFLSASRAQAFQFKQYIADFLAMVGIEFKGDVPELANGAKFYFLGTNSRTAQGRNGDLYVDEYFWIQDFKRLRELAEPMASQARFRTTFFSTPSDELHPAYGFWTGTEFNDGRPENEHIKLDVSHAALAAGRLDPDAQYRQIVTLDDAEAGGCTLFDKDYLRKRYAPSVYDQLFKCQFVKPGDSVFEYGWLRAAAVDAMDVWPDYKPWTSPTRPCGAHPVWVSYDPTDDGDAAGLVVVMPPQRKGDPFRVVERQLLHGNDFESQAEVIREVCTRYNVTKLVIDAGGLGAAVYQLVQKFYPAVIGHKFTQELKSSWVQKAQSLFRAKRVQWDAGSMAMDLQAAFMTIRIQKTNSGKGLTYGSGRNAVASHGDLAWALMMLFAEEPLDGSLSSNSSIEVF</sequence>
<evidence type="ECO:0000259" key="4">
    <source>
        <dbReference type="Pfam" id="PF17289"/>
    </source>
</evidence>
<evidence type="ECO:0000259" key="3">
    <source>
        <dbReference type="Pfam" id="PF06056"/>
    </source>
</evidence>
<dbReference type="RefSeq" id="WP_058355856.1">
    <property type="nucleotide sequence ID" value="NZ_CABKVG010000008.1"/>
</dbReference>
<feature type="domain" description="Terminase ATPase subunit N-terminal" evidence="3">
    <location>
        <begin position="11"/>
        <end position="68"/>
    </location>
</feature>